<dbReference type="InterPro" id="IPR001509">
    <property type="entry name" value="Epimerase_deHydtase"/>
</dbReference>
<dbReference type="AlphaFoldDB" id="A0A7D5Y9I4"/>
<dbReference type="Gene3D" id="3.40.50.720">
    <property type="entry name" value="NAD(P)-binding Rossmann-like Domain"/>
    <property type="match status" value="1"/>
</dbReference>
<gene>
    <name evidence="2" type="primary">eveS8</name>
    <name evidence="2" type="ORF">HZU44_04095</name>
</gene>
<dbReference type="Pfam" id="PF01370">
    <property type="entry name" value="Epimerase"/>
    <property type="match status" value="1"/>
</dbReference>
<accession>A0A7D5Y9I4</accession>
<protein>
    <submittedName>
        <fullName evidence="2">NAD(P)-dependent oxidoreductase</fullName>
    </submittedName>
</protein>
<evidence type="ECO:0000313" key="2">
    <source>
        <dbReference type="EMBL" id="QLJ99339.2"/>
    </source>
</evidence>
<dbReference type="InterPro" id="IPR050177">
    <property type="entry name" value="Lipid_A_modif_metabolic_enz"/>
</dbReference>
<sequence length="311" mass="32795">MVVGGTGFVGRHVSAALAARGDDVLVLARRVPSAGLPYRARALDVATLEPAALAAVFDAEQPDAVVNATGGKWNLTDAELPSSCTIPTWSVTAALERTRCRPRLVHLGSVLERVQEPPGAPAGATVPTQPESMYGRAKLAATQAVLAATRAGSVDATVLRLANVVGPGVPPDSLLGRVVVRLVDAAGRDRSARVELSPLRAHRDYVDVRDVAEAVVSATRESVTGRVIGVGRGEAVPVRSLVEMLIEVSGVPTEVVELPDRPGSVEVVDWARVDPGPARDLLGWRPRRSLRDAVGGLWDEAASRLPDRSRR</sequence>
<dbReference type="EMBL" id="CP058905">
    <property type="protein sequence ID" value="QLJ99339.2"/>
    <property type="molecule type" value="Genomic_DNA"/>
</dbReference>
<dbReference type="SUPFAM" id="SSF51735">
    <property type="entry name" value="NAD(P)-binding Rossmann-fold domains"/>
    <property type="match status" value="1"/>
</dbReference>
<dbReference type="InterPro" id="IPR036291">
    <property type="entry name" value="NAD(P)-bd_dom_sf"/>
</dbReference>
<evidence type="ECO:0000259" key="1">
    <source>
        <dbReference type="Pfam" id="PF01370"/>
    </source>
</evidence>
<organism evidence="2">
    <name type="scientific">Micromonospora carbonacea</name>
    <dbReference type="NCBI Taxonomy" id="47853"/>
    <lineage>
        <taxon>Bacteria</taxon>
        <taxon>Bacillati</taxon>
        <taxon>Actinomycetota</taxon>
        <taxon>Actinomycetes</taxon>
        <taxon>Micromonosporales</taxon>
        <taxon>Micromonosporaceae</taxon>
        <taxon>Micromonospora</taxon>
    </lineage>
</organism>
<feature type="domain" description="NAD-dependent epimerase/dehydratase" evidence="1">
    <location>
        <begin position="1"/>
        <end position="231"/>
    </location>
</feature>
<dbReference type="PANTHER" id="PTHR43245">
    <property type="entry name" value="BIFUNCTIONAL POLYMYXIN RESISTANCE PROTEIN ARNA"/>
    <property type="match status" value="1"/>
</dbReference>
<dbReference type="PANTHER" id="PTHR43245:SF13">
    <property type="entry name" value="UDP-D-APIOSE_UDP-D-XYLOSE SYNTHASE 2"/>
    <property type="match status" value="1"/>
</dbReference>
<proteinExistence type="predicted"/>
<name>A0A7D5Y9I4_9ACTN</name>
<reference evidence="2" key="1">
    <citation type="submission" date="2020-08" db="EMBL/GenBank/DDBJ databases">
        <title>A bifunctional nitrone conjugated secondary metabolite targeting the ribosome.</title>
        <authorList>
            <person name="Limbrick E.M."/>
            <person name="Graf M."/>
            <person name="Derewacz D.K."/>
            <person name="Nguyen F."/>
            <person name="Spraggins J.M."/>
            <person name="Wieland M."/>
            <person name="Ynigez-Gutierrez A.E."/>
            <person name="Reisman B.J."/>
            <person name="Zinshteyn B."/>
            <person name="McCulloch K."/>
            <person name="Iverson T.M."/>
            <person name="Green R."/>
            <person name="Wilson D.N."/>
            <person name="Bachmann B.O."/>
        </authorList>
    </citation>
    <scope>NUCLEOTIDE SEQUENCE</scope>
    <source>
        <strain evidence="2">Africana</strain>
    </source>
</reference>